<evidence type="ECO:0000313" key="6">
    <source>
        <dbReference type="EMBL" id="TPD58982.1"/>
    </source>
</evidence>
<evidence type="ECO:0000256" key="1">
    <source>
        <dbReference type="ARBA" id="ARBA00022729"/>
    </source>
</evidence>
<comment type="caution">
    <text evidence="6">The sequence shown here is derived from an EMBL/GenBank/DDBJ whole genome shotgun (WGS) entry which is preliminary data.</text>
</comment>
<dbReference type="InterPro" id="IPR038081">
    <property type="entry name" value="CalX-like_sf"/>
</dbReference>
<dbReference type="Pfam" id="PF05593">
    <property type="entry name" value="RHS_repeat"/>
    <property type="match status" value="1"/>
</dbReference>
<evidence type="ECO:0000256" key="2">
    <source>
        <dbReference type="ARBA" id="ARBA00022737"/>
    </source>
</evidence>
<dbReference type="PANTHER" id="PTHR46682">
    <property type="entry name" value="ADHESION G-PROTEIN COUPLED RECEPTOR V1"/>
    <property type="match status" value="1"/>
</dbReference>
<evidence type="ECO:0000313" key="7">
    <source>
        <dbReference type="Proteomes" id="UP000319148"/>
    </source>
</evidence>
<dbReference type="InterPro" id="IPR031325">
    <property type="entry name" value="RHS_repeat"/>
</dbReference>
<dbReference type="GO" id="GO:0016020">
    <property type="term" value="C:membrane"/>
    <property type="evidence" value="ECO:0007669"/>
    <property type="project" value="InterPro"/>
</dbReference>
<gene>
    <name evidence="6" type="ORF">FIV46_12155</name>
</gene>
<dbReference type="RefSeq" id="WP_139941201.1">
    <property type="nucleotide sequence ID" value="NZ_JBHSYP010000002.1"/>
</dbReference>
<dbReference type="Pfam" id="PF03160">
    <property type="entry name" value="Calx-beta"/>
    <property type="match status" value="2"/>
</dbReference>
<keyword evidence="7" id="KW-1185">Reference proteome</keyword>
<dbReference type="InterPro" id="IPR026919">
    <property type="entry name" value="ADGRV1"/>
</dbReference>
<accession>A0A501PG55</accession>
<feature type="domain" description="Calx-beta" evidence="5">
    <location>
        <begin position="390"/>
        <end position="485"/>
    </location>
</feature>
<dbReference type="NCBIfam" id="TIGR01643">
    <property type="entry name" value="YD_repeat_2x"/>
    <property type="match status" value="1"/>
</dbReference>
<dbReference type="EMBL" id="VFIY01000015">
    <property type="protein sequence ID" value="TPD58982.1"/>
    <property type="molecule type" value="Genomic_DNA"/>
</dbReference>
<protein>
    <recommendedName>
        <fullName evidence="5">Calx-beta domain-containing protein</fullName>
    </recommendedName>
</protein>
<dbReference type="PANTHER" id="PTHR46682:SF1">
    <property type="entry name" value="ADHESION G-PROTEIN COUPLED RECEPTOR V1"/>
    <property type="match status" value="1"/>
</dbReference>
<evidence type="ECO:0000256" key="3">
    <source>
        <dbReference type="ARBA" id="ARBA00022837"/>
    </source>
</evidence>
<feature type="chain" id="PRO_5021406820" description="Calx-beta domain-containing protein" evidence="4">
    <location>
        <begin position="25"/>
        <end position="600"/>
    </location>
</feature>
<proteinExistence type="predicted"/>
<name>A0A501PG55_9PROT</name>
<dbReference type="Gene3D" id="2.60.40.2030">
    <property type="match status" value="2"/>
</dbReference>
<feature type="signal peptide" evidence="4">
    <location>
        <begin position="1"/>
        <end position="24"/>
    </location>
</feature>
<dbReference type="AlphaFoldDB" id="A0A501PG55"/>
<dbReference type="OrthoDB" id="5469761at2"/>
<evidence type="ECO:0000259" key="5">
    <source>
        <dbReference type="SMART" id="SM00237"/>
    </source>
</evidence>
<dbReference type="Pfam" id="PF17963">
    <property type="entry name" value="Big_9"/>
    <property type="match status" value="1"/>
</dbReference>
<dbReference type="SUPFAM" id="SSF141072">
    <property type="entry name" value="CalX-like"/>
    <property type="match status" value="2"/>
</dbReference>
<dbReference type="InterPro" id="IPR006530">
    <property type="entry name" value="YD"/>
</dbReference>
<keyword evidence="1 4" id="KW-0732">Signal</keyword>
<dbReference type="InterPro" id="IPR003644">
    <property type="entry name" value="Calx_beta"/>
</dbReference>
<feature type="domain" description="Calx-beta" evidence="5">
    <location>
        <begin position="282"/>
        <end position="378"/>
    </location>
</feature>
<evidence type="ECO:0000256" key="4">
    <source>
        <dbReference type="SAM" id="SignalP"/>
    </source>
</evidence>
<dbReference type="GO" id="GO:0004930">
    <property type="term" value="F:G protein-coupled receptor activity"/>
    <property type="evidence" value="ECO:0007669"/>
    <property type="project" value="InterPro"/>
</dbReference>
<reference evidence="7" key="1">
    <citation type="submission" date="2019-06" db="EMBL/GenBank/DDBJ databases">
        <title>The complete genome of Emcibacter congregatus ZYLT.</title>
        <authorList>
            <person name="Zhao Z."/>
        </authorList>
    </citation>
    <scope>NUCLEOTIDE SEQUENCE [LARGE SCALE GENOMIC DNA]</scope>
    <source>
        <strain evidence="7">MCCC 1A06723</strain>
    </source>
</reference>
<dbReference type="SMART" id="SM00237">
    <property type="entry name" value="Calx_beta"/>
    <property type="match status" value="2"/>
</dbReference>
<organism evidence="6 7">
    <name type="scientific">Emcibacter nanhaiensis</name>
    <dbReference type="NCBI Taxonomy" id="1505037"/>
    <lineage>
        <taxon>Bacteria</taxon>
        <taxon>Pseudomonadati</taxon>
        <taxon>Pseudomonadota</taxon>
        <taxon>Alphaproteobacteria</taxon>
        <taxon>Emcibacterales</taxon>
        <taxon>Emcibacteraceae</taxon>
        <taxon>Emcibacter</taxon>
    </lineage>
</organism>
<keyword evidence="3" id="KW-0106">Calcium</keyword>
<dbReference type="Proteomes" id="UP000319148">
    <property type="component" value="Unassembled WGS sequence"/>
</dbReference>
<keyword evidence="2" id="KW-0677">Repeat</keyword>
<sequence length="600" mass="63960">MNISRAMCGGLALTVFTFVSLAFSQTFEYDDLGRLKKVVTQVGDQIEYQYDAAGNRTQTILTDKIPSRAVGPNLISLTNWPVDSAPAGAAVVSDWGASVSFSNEARWTRVNGPGNTSTITAMEAGQTESDANGGGASKTNNFTIDPTKGYEFTIYFKKYDQAYQSIYLGTRTAGVVKYATNTNVHNNPYFVILTPSVQSADLEEDKWYKIVAYVLPEGYPLAQSYSEWGGIFDVDSGEKVRNVSSFRWYEDRATDNMYARFFVYYGESEQNRYTTYFYRPSVRVTDITYTPVVPGLSITPHNALEGEDLSYEIVLSEATTVDVKVDYEVAAGTASADEFTATSGTLVIPEGQTSGTITVATAEDSVYEASETVVLTLTNPVRATRSEINDSASITNDDTAPSFSISNATVLEGGTLTFTVTKSGSTALSHNVNYATAYGSAIYTDFTYTSGTLSFTAGQTSKTVSVITTQESINEHSETLYVNLSSATNGATISDSQGVGTITNDDNVAPVANNDSVTAIQASQVTVNVVSNDTDANGDSLTVTSVSADYCTIYSSTSLDCSAGPTGTRTFTYTISDGFGGTDTGTVTLTVTGGGGGPLD</sequence>